<dbReference type="Proteomes" id="UP000650833">
    <property type="component" value="Unassembled WGS sequence"/>
</dbReference>
<evidence type="ECO:0008006" key="3">
    <source>
        <dbReference type="Google" id="ProtNLM"/>
    </source>
</evidence>
<evidence type="ECO:0000313" key="1">
    <source>
        <dbReference type="EMBL" id="KAG2205040.1"/>
    </source>
</evidence>
<dbReference type="EMBL" id="JAEPRC010000183">
    <property type="protein sequence ID" value="KAG2205040.1"/>
    <property type="molecule type" value="Genomic_DNA"/>
</dbReference>
<evidence type="ECO:0000313" key="2">
    <source>
        <dbReference type="Proteomes" id="UP000650833"/>
    </source>
</evidence>
<name>A0A8H7V2R6_9FUNG</name>
<dbReference type="GO" id="GO:0003676">
    <property type="term" value="F:nucleic acid binding"/>
    <property type="evidence" value="ECO:0007669"/>
    <property type="project" value="InterPro"/>
</dbReference>
<dbReference type="InterPro" id="IPR036397">
    <property type="entry name" value="RNaseH_sf"/>
</dbReference>
<reference evidence="1" key="1">
    <citation type="submission" date="2020-12" db="EMBL/GenBank/DDBJ databases">
        <title>Metabolic potential, ecology and presence of endohyphal bacteria is reflected in genomic diversity of Mucoromycotina.</title>
        <authorList>
            <person name="Muszewska A."/>
            <person name="Okrasinska A."/>
            <person name="Steczkiewicz K."/>
            <person name="Drgas O."/>
            <person name="Orlowska M."/>
            <person name="Perlinska-Lenart U."/>
            <person name="Aleksandrzak-Piekarczyk T."/>
            <person name="Szatraj K."/>
            <person name="Zielenkiewicz U."/>
            <person name="Pilsyk S."/>
            <person name="Malc E."/>
            <person name="Mieczkowski P."/>
            <person name="Kruszewska J.S."/>
            <person name="Biernat P."/>
            <person name="Pawlowska J."/>
        </authorList>
    </citation>
    <scope>NUCLEOTIDE SEQUENCE</scope>
    <source>
        <strain evidence="1">CBS 226.32</strain>
    </source>
</reference>
<organism evidence="1 2">
    <name type="scientific">Mucor plumbeus</name>
    <dbReference type="NCBI Taxonomy" id="97098"/>
    <lineage>
        <taxon>Eukaryota</taxon>
        <taxon>Fungi</taxon>
        <taxon>Fungi incertae sedis</taxon>
        <taxon>Mucoromycota</taxon>
        <taxon>Mucoromycotina</taxon>
        <taxon>Mucoromycetes</taxon>
        <taxon>Mucorales</taxon>
        <taxon>Mucorineae</taxon>
        <taxon>Mucoraceae</taxon>
        <taxon>Mucor</taxon>
    </lineage>
</organism>
<dbReference type="AlphaFoldDB" id="A0A8H7V2R6"/>
<keyword evidence="2" id="KW-1185">Reference proteome</keyword>
<accession>A0A8H7V2R6</accession>
<protein>
    <recommendedName>
        <fullName evidence="3">Transposase Tc1-like domain-containing protein</fullName>
    </recommendedName>
</protein>
<gene>
    <name evidence="1" type="ORF">INT46_010056</name>
</gene>
<dbReference type="OrthoDB" id="2288646at2759"/>
<dbReference type="Gene3D" id="3.30.420.10">
    <property type="entry name" value="Ribonuclease H-like superfamily/Ribonuclease H"/>
    <property type="match status" value="1"/>
</dbReference>
<comment type="caution">
    <text evidence="1">The sequence shown here is derived from an EMBL/GenBank/DDBJ whole genome shotgun (WGS) entry which is preliminary data.</text>
</comment>
<sequence length="255" mass="28305">MMDMKQITVEGAINRVATPGTALTEKSTGRSFSFDDNTKRHLERIIRSDTFQTVKALQGQLRSMSKSASRTTARNWVKKLGFKYHSAASKHKFSDDQKNRLEWAVEHVGWTDQQWVQVVWYDESRFRVFGHDGKPKILRKQGKRYESCHLLRTFLLNNKSRFICLICLSINDNDDEGDEGDEGDDGNDDDDDDDVVVVVVVVVVCKFGGVVGPGTTGAGGLETTGVEGPAATKVWGAAATGEVHLHRAPANFKVC</sequence>
<proteinExistence type="predicted"/>